<evidence type="ECO:0000313" key="3">
    <source>
        <dbReference type="EMBL" id="PHK98197.1"/>
    </source>
</evidence>
<evidence type="ECO:0000313" key="4">
    <source>
        <dbReference type="Proteomes" id="UP000226437"/>
    </source>
</evidence>
<evidence type="ECO:0000259" key="2">
    <source>
        <dbReference type="Pfam" id="PF06580"/>
    </source>
</evidence>
<dbReference type="PANTHER" id="PTHR34220:SF7">
    <property type="entry name" value="SENSOR HISTIDINE KINASE YPDA"/>
    <property type="match status" value="1"/>
</dbReference>
<sequence>MHSVKFPRIAVEALAWAILWVVVLAILGGGLESPFRFLRRLGPLLVGIVAVVIVNATVLLPRLYFANRRGWYVVAGTAVVVAVALILQYGFVPDRAFPIQFGRGARPRGLGTATLRYLLPLATAFMGSALIEVMRYASYRERQAVQARGEQLATELKFLKSQVNPHFLFNSLNNIYTLTLLQDEKASESLLRLAGMLRYMLYDSETERVALGREIEYIRNYIVLRRLKDSRAMDIQVDLDESRPLLPIAPLLLIPFVENAFKHSRVEDLADGYVRISLVTSAAGIVFRVENSVPVTPSPADQTGGIGLENVRKRLTLLYPDRHRLEVDHGDHHFIVTLQLELV</sequence>
<dbReference type="Gene3D" id="3.30.565.10">
    <property type="entry name" value="Histidine kinase-like ATPase, C-terminal domain"/>
    <property type="match status" value="1"/>
</dbReference>
<organism evidence="3 4">
    <name type="scientific">Neolewinella marina</name>
    <dbReference type="NCBI Taxonomy" id="438751"/>
    <lineage>
        <taxon>Bacteria</taxon>
        <taxon>Pseudomonadati</taxon>
        <taxon>Bacteroidota</taxon>
        <taxon>Saprospiria</taxon>
        <taxon>Saprospirales</taxon>
        <taxon>Lewinellaceae</taxon>
        <taxon>Neolewinella</taxon>
    </lineage>
</organism>
<dbReference type="AlphaFoldDB" id="A0A2G0CE47"/>
<dbReference type="GO" id="GO:0000155">
    <property type="term" value="F:phosphorelay sensor kinase activity"/>
    <property type="evidence" value="ECO:0007669"/>
    <property type="project" value="InterPro"/>
</dbReference>
<comment type="caution">
    <text evidence="3">The sequence shown here is derived from an EMBL/GenBank/DDBJ whole genome shotgun (WGS) entry which is preliminary data.</text>
</comment>
<dbReference type="RefSeq" id="WP_099106584.1">
    <property type="nucleotide sequence ID" value="NZ_JAATJF010000004.1"/>
</dbReference>
<proteinExistence type="predicted"/>
<accession>A0A2G0CE47</accession>
<keyword evidence="4" id="KW-1185">Reference proteome</keyword>
<feature type="domain" description="Signal transduction histidine kinase internal region" evidence="2">
    <location>
        <begin position="154"/>
        <end position="227"/>
    </location>
</feature>
<keyword evidence="1" id="KW-0812">Transmembrane</keyword>
<dbReference type="GO" id="GO:0016020">
    <property type="term" value="C:membrane"/>
    <property type="evidence" value="ECO:0007669"/>
    <property type="project" value="InterPro"/>
</dbReference>
<feature type="transmembrane region" description="Helical" evidence="1">
    <location>
        <begin position="71"/>
        <end position="92"/>
    </location>
</feature>
<name>A0A2G0CE47_9BACT</name>
<feature type="transmembrane region" description="Helical" evidence="1">
    <location>
        <begin position="113"/>
        <end position="131"/>
    </location>
</feature>
<protein>
    <recommendedName>
        <fullName evidence="2">Signal transduction histidine kinase internal region domain-containing protein</fullName>
    </recommendedName>
</protein>
<dbReference type="EMBL" id="PDLO01000004">
    <property type="protein sequence ID" value="PHK98197.1"/>
    <property type="molecule type" value="Genomic_DNA"/>
</dbReference>
<feature type="transmembrane region" description="Helical" evidence="1">
    <location>
        <begin position="43"/>
        <end position="65"/>
    </location>
</feature>
<dbReference type="PANTHER" id="PTHR34220">
    <property type="entry name" value="SENSOR HISTIDINE KINASE YPDA"/>
    <property type="match status" value="1"/>
</dbReference>
<gene>
    <name evidence="3" type="ORF">CGL56_10850</name>
</gene>
<dbReference type="InterPro" id="IPR050640">
    <property type="entry name" value="Bact_2-comp_sensor_kinase"/>
</dbReference>
<keyword evidence="1" id="KW-1133">Transmembrane helix</keyword>
<feature type="transmembrane region" description="Helical" evidence="1">
    <location>
        <begin position="13"/>
        <end position="31"/>
    </location>
</feature>
<reference evidence="3 4" key="1">
    <citation type="submission" date="2017-10" db="EMBL/GenBank/DDBJ databases">
        <title>The draft genome sequence of Lewinella marina KCTC 32374.</title>
        <authorList>
            <person name="Wang K."/>
        </authorList>
    </citation>
    <scope>NUCLEOTIDE SEQUENCE [LARGE SCALE GENOMIC DNA]</scope>
    <source>
        <strain evidence="3 4">MKG-38</strain>
    </source>
</reference>
<dbReference type="OrthoDB" id="9792992at2"/>
<dbReference type="Proteomes" id="UP000226437">
    <property type="component" value="Unassembled WGS sequence"/>
</dbReference>
<evidence type="ECO:0000256" key="1">
    <source>
        <dbReference type="SAM" id="Phobius"/>
    </source>
</evidence>
<dbReference type="InterPro" id="IPR010559">
    <property type="entry name" value="Sig_transdc_His_kin_internal"/>
</dbReference>
<keyword evidence="1" id="KW-0472">Membrane</keyword>
<dbReference type="InterPro" id="IPR036890">
    <property type="entry name" value="HATPase_C_sf"/>
</dbReference>
<dbReference type="Pfam" id="PF06580">
    <property type="entry name" value="His_kinase"/>
    <property type="match status" value="1"/>
</dbReference>